<organism evidence="1 2">
    <name type="scientific">Hankyongella ginsenosidimutans</name>
    <dbReference type="NCBI Taxonomy" id="1763828"/>
    <lineage>
        <taxon>Bacteria</taxon>
        <taxon>Pseudomonadati</taxon>
        <taxon>Pseudomonadota</taxon>
        <taxon>Alphaproteobacteria</taxon>
        <taxon>Sphingomonadales</taxon>
        <taxon>Sphingomonadaceae</taxon>
        <taxon>Hankyongella</taxon>
    </lineage>
</organism>
<evidence type="ECO:0000313" key="1">
    <source>
        <dbReference type="EMBL" id="QCI79347.1"/>
    </source>
</evidence>
<name>A0A4D7C962_9SPHN</name>
<gene>
    <name evidence="1" type="ORF">E6W36_06660</name>
</gene>
<sequence>MLKFINTVGLITGGIAMMMQIAHPVYAQSTENGLSEKPATIPRCSKKIGTVSIVEPENKWWSTMAAGLGSPEALIRIFILQSECFTLVSTNLAPNAVQPSSTLQNDGTEHIDVQDKPAEYFIIPDIVGNNGAAVGIAVGTA</sequence>
<dbReference type="Proteomes" id="UP000298714">
    <property type="component" value="Chromosome"/>
</dbReference>
<dbReference type="RefSeq" id="WP_222874182.1">
    <property type="nucleotide sequence ID" value="NZ_CP039704.1"/>
</dbReference>
<dbReference type="EMBL" id="CP039704">
    <property type="protein sequence ID" value="QCI79347.1"/>
    <property type="molecule type" value="Genomic_DNA"/>
</dbReference>
<accession>A0A4D7C962</accession>
<dbReference type="KEGG" id="hgn:E6W36_06660"/>
<reference evidence="2" key="1">
    <citation type="submission" date="2019-04" db="EMBL/GenBank/DDBJ databases">
        <title>Complete genome sequence of Sphingomonas sp. W1-2-3.</title>
        <authorList>
            <person name="Im W.T."/>
        </authorList>
    </citation>
    <scope>NUCLEOTIDE SEQUENCE [LARGE SCALE GENOMIC DNA]</scope>
    <source>
        <strain evidence="2">W1-2-3</strain>
    </source>
</reference>
<keyword evidence="2" id="KW-1185">Reference proteome</keyword>
<evidence type="ECO:0000313" key="2">
    <source>
        <dbReference type="Proteomes" id="UP000298714"/>
    </source>
</evidence>
<proteinExistence type="predicted"/>
<protein>
    <submittedName>
        <fullName evidence="1">Uncharacterized protein</fullName>
    </submittedName>
</protein>
<dbReference type="AlphaFoldDB" id="A0A4D7C962"/>